<organism evidence="6 7">
    <name type="scientific">Dipteronia dyeriana</name>
    <dbReference type="NCBI Taxonomy" id="168575"/>
    <lineage>
        <taxon>Eukaryota</taxon>
        <taxon>Viridiplantae</taxon>
        <taxon>Streptophyta</taxon>
        <taxon>Embryophyta</taxon>
        <taxon>Tracheophyta</taxon>
        <taxon>Spermatophyta</taxon>
        <taxon>Magnoliopsida</taxon>
        <taxon>eudicotyledons</taxon>
        <taxon>Gunneridae</taxon>
        <taxon>Pentapetalae</taxon>
        <taxon>rosids</taxon>
        <taxon>malvids</taxon>
        <taxon>Sapindales</taxon>
        <taxon>Sapindaceae</taxon>
        <taxon>Hippocastanoideae</taxon>
        <taxon>Acereae</taxon>
        <taxon>Dipteronia</taxon>
    </lineage>
</organism>
<dbReference type="Proteomes" id="UP001280121">
    <property type="component" value="Unassembled WGS sequence"/>
</dbReference>
<dbReference type="InterPro" id="IPR028871">
    <property type="entry name" value="BlueCu_1_BS"/>
</dbReference>
<protein>
    <recommendedName>
        <fullName evidence="5">Phytocyanin domain-containing protein</fullName>
    </recommendedName>
</protein>
<keyword evidence="1" id="KW-0479">Metal-binding</keyword>
<dbReference type="EMBL" id="JANJYI010000005">
    <property type="protein sequence ID" value="KAK2648313.1"/>
    <property type="molecule type" value="Genomic_DNA"/>
</dbReference>
<accession>A0AAD9U684</accession>
<name>A0AAD9U684_9ROSI</name>
<dbReference type="SUPFAM" id="SSF49503">
    <property type="entry name" value="Cupredoxins"/>
    <property type="match status" value="1"/>
</dbReference>
<dbReference type="AlphaFoldDB" id="A0AAD9U684"/>
<dbReference type="FunFam" id="2.60.40.420:FF:000003">
    <property type="entry name" value="Blue copper"/>
    <property type="match status" value="1"/>
</dbReference>
<dbReference type="GO" id="GO:0046872">
    <property type="term" value="F:metal ion binding"/>
    <property type="evidence" value="ECO:0007669"/>
    <property type="project" value="UniProtKB-KW"/>
</dbReference>
<reference evidence="6" key="1">
    <citation type="journal article" date="2023" name="Plant J.">
        <title>Genome sequences and population genomics provide insights into the demographic history, inbreeding, and mutation load of two 'living fossil' tree species of Dipteronia.</title>
        <authorList>
            <person name="Feng Y."/>
            <person name="Comes H.P."/>
            <person name="Chen J."/>
            <person name="Zhu S."/>
            <person name="Lu R."/>
            <person name="Zhang X."/>
            <person name="Li P."/>
            <person name="Qiu J."/>
            <person name="Olsen K.M."/>
            <person name="Qiu Y."/>
        </authorList>
    </citation>
    <scope>NUCLEOTIDE SEQUENCE</scope>
    <source>
        <tissue evidence="6">Leaf</tissue>
    </source>
</reference>
<feature type="signal peptide" evidence="4">
    <location>
        <begin position="1"/>
        <end position="24"/>
    </location>
</feature>
<dbReference type="InterPro" id="IPR003245">
    <property type="entry name" value="Phytocyanin_dom"/>
</dbReference>
<evidence type="ECO:0000256" key="3">
    <source>
        <dbReference type="ARBA" id="ARBA00023180"/>
    </source>
</evidence>
<proteinExistence type="predicted"/>
<dbReference type="GO" id="GO:0005886">
    <property type="term" value="C:plasma membrane"/>
    <property type="evidence" value="ECO:0007669"/>
    <property type="project" value="TreeGrafter"/>
</dbReference>
<keyword evidence="3" id="KW-0325">Glycoprotein</keyword>
<evidence type="ECO:0000256" key="4">
    <source>
        <dbReference type="SAM" id="SignalP"/>
    </source>
</evidence>
<dbReference type="GO" id="GO:0009055">
    <property type="term" value="F:electron transfer activity"/>
    <property type="evidence" value="ECO:0007669"/>
    <property type="project" value="InterPro"/>
</dbReference>
<evidence type="ECO:0000313" key="7">
    <source>
        <dbReference type="Proteomes" id="UP001280121"/>
    </source>
</evidence>
<evidence type="ECO:0000256" key="2">
    <source>
        <dbReference type="ARBA" id="ARBA00023008"/>
    </source>
</evidence>
<evidence type="ECO:0000256" key="1">
    <source>
        <dbReference type="ARBA" id="ARBA00022723"/>
    </source>
</evidence>
<keyword evidence="4" id="KW-0732">Signal</keyword>
<gene>
    <name evidence="6" type="ORF">Ddye_015802</name>
</gene>
<dbReference type="PANTHER" id="PTHR33021">
    <property type="entry name" value="BLUE COPPER PROTEIN"/>
    <property type="match status" value="1"/>
</dbReference>
<dbReference type="InterPro" id="IPR039391">
    <property type="entry name" value="Phytocyanin-like"/>
</dbReference>
<feature type="domain" description="Phytocyanin" evidence="5">
    <location>
        <begin position="25"/>
        <end position="126"/>
    </location>
</feature>
<dbReference type="Pfam" id="PF02298">
    <property type="entry name" value="Cu_bind_like"/>
    <property type="match status" value="1"/>
</dbReference>
<dbReference type="Gene3D" id="2.60.40.420">
    <property type="entry name" value="Cupredoxins - blue copper proteins"/>
    <property type="match status" value="1"/>
</dbReference>
<keyword evidence="2" id="KW-0186">Copper</keyword>
<dbReference type="PROSITE" id="PS51485">
    <property type="entry name" value="PHYTOCYANIN"/>
    <property type="match status" value="1"/>
</dbReference>
<dbReference type="PANTHER" id="PTHR33021:SF356">
    <property type="entry name" value="MAVICYANIN"/>
    <property type="match status" value="1"/>
</dbReference>
<evidence type="ECO:0000313" key="6">
    <source>
        <dbReference type="EMBL" id="KAK2648313.1"/>
    </source>
</evidence>
<comment type="caution">
    <text evidence="6">The sequence shown here is derived from an EMBL/GenBank/DDBJ whole genome shotgun (WGS) entry which is preliminary data.</text>
</comment>
<dbReference type="PROSITE" id="PS00196">
    <property type="entry name" value="COPPER_BLUE"/>
    <property type="match status" value="1"/>
</dbReference>
<keyword evidence="7" id="KW-1185">Reference proteome</keyword>
<sequence length="215" mass="23661">MAMALAKKLLAFLLMIALLGVSMPAVYKVGDSAGWTMMGNVDYGKWASTKNFHSEDVIVFEYNNEYHNVKQVTHEDFQSCNAGSPIAVYSSGSESISLKRTGHYYFLCGYPGHFQGGQKVDVLVTPSSSRSSTDSLTSASYASPPSTMTMTITPPNPIPAKNSVSSLHPFQLWLSLLHFFFWFTPSDFLVGRIHHTVQSALSTPRLIRTRTGSAH</sequence>
<evidence type="ECO:0000259" key="5">
    <source>
        <dbReference type="PROSITE" id="PS51485"/>
    </source>
</evidence>
<dbReference type="InterPro" id="IPR008972">
    <property type="entry name" value="Cupredoxin"/>
</dbReference>
<feature type="chain" id="PRO_5042142141" description="Phytocyanin domain-containing protein" evidence="4">
    <location>
        <begin position="25"/>
        <end position="215"/>
    </location>
</feature>